<evidence type="ECO:0000313" key="2">
    <source>
        <dbReference type="Proteomes" id="UP000291269"/>
    </source>
</evidence>
<sequence length="67" mass="7750">MRRLYDYNMNPIGYVSENADGKQTAYDTNYRVLGYYFSGSDKTYDNNMRLVGRGDLLSAFYAPTAKR</sequence>
<name>A0A4Q2KEU2_9FIRM</name>
<dbReference type="AlphaFoldDB" id="A0A4Q2KEU2"/>
<dbReference type="EMBL" id="SDOZ01000002">
    <property type="protein sequence ID" value="RXZ61843.1"/>
    <property type="molecule type" value="Genomic_DNA"/>
</dbReference>
<keyword evidence="2" id="KW-1185">Reference proteome</keyword>
<accession>A0A4Q2KEU2</accession>
<gene>
    <name evidence="1" type="ORF">ESZ91_05505</name>
</gene>
<dbReference type="RefSeq" id="WP_129224919.1">
    <property type="nucleotide sequence ID" value="NZ_SDOZ01000002.1"/>
</dbReference>
<evidence type="ECO:0000313" key="1">
    <source>
        <dbReference type="EMBL" id="RXZ61843.1"/>
    </source>
</evidence>
<dbReference type="Proteomes" id="UP000291269">
    <property type="component" value="Unassembled WGS sequence"/>
</dbReference>
<organism evidence="1 2">
    <name type="scientific">Candidatus Borkfalkia ceftriaxoniphila</name>
    <dbReference type="NCBI Taxonomy" id="2508949"/>
    <lineage>
        <taxon>Bacteria</taxon>
        <taxon>Bacillati</taxon>
        <taxon>Bacillota</taxon>
        <taxon>Clostridia</taxon>
        <taxon>Christensenellales</taxon>
        <taxon>Christensenellaceae</taxon>
        <taxon>Candidatus Borkfalkia</taxon>
    </lineage>
</organism>
<comment type="caution">
    <text evidence="1">The sequence shown here is derived from an EMBL/GenBank/DDBJ whole genome shotgun (WGS) entry which is preliminary data.</text>
</comment>
<proteinExistence type="predicted"/>
<reference evidence="1 2" key="1">
    <citation type="journal article" date="2019" name="Gut">
        <title>Antibiotics-induced monodominance of a novel gut bacterial order.</title>
        <authorList>
            <person name="Hildebrand F."/>
            <person name="Moitinho-Silva L."/>
            <person name="Blasche S."/>
            <person name="Jahn M.T."/>
            <person name="Gossmann T.I."/>
            <person name="Heuerta-Cepas J."/>
            <person name="Hercog R."/>
            <person name="Luetge M."/>
            <person name="Bahram M."/>
            <person name="Pryszlak A."/>
            <person name="Alves R.J."/>
            <person name="Waszak S.M."/>
            <person name="Zhu A."/>
            <person name="Ye L."/>
            <person name="Costea P.I."/>
            <person name="Aalvink S."/>
            <person name="Belzer C."/>
            <person name="Forslund S.K."/>
            <person name="Sunagawa S."/>
            <person name="Hentschel U."/>
            <person name="Merten C."/>
            <person name="Patil K.R."/>
            <person name="Benes V."/>
            <person name="Bork P."/>
        </authorList>
    </citation>
    <scope>NUCLEOTIDE SEQUENCE [LARGE SCALE GENOMIC DNA]</scope>
    <source>
        <strain evidence="1 2">HDS1380</strain>
    </source>
</reference>
<protein>
    <submittedName>
        <fullName evidence="1">Uncharacterized protein</fullName>
    </submittedName>
</protein>
<dbReference type="OrthoDB" id="9781415at2"/>